<protein>
    <submittedName>
        <fullName evidence="2">Uncharacterized protein</fullName>
    </submittedName>
</protein>
<name>A0A6M3LQN0_9ZZZZ</name>
<evidence type="ECO:0000313" key="1">
    <source>
        <dbReference type="EMBL" id="QJA73726.1"/>
    </source>
</evidence>
<accession>A0A6M3LQN0</accession>
<organism evidence="2">
    <name type="scientific">viral metagenome</name>
    <dbReference type="NCBI Taxonomy" id="1070528"/>
    <lineage>
        <taxon>unclassified sequences</taxon>
        <taxon>metagenomes</taxon>
        <taxon>organismal metagenomes</taxon>
    </lineage>
</organism>
<reference evidence="2" key="1">
    <citation type="submission" date="2020-03" db="EMBL/GenBank/DDBJ databases">
        <title>The deep terrestrial virosphere.</title>
        <authorList>
            <person name="Holmfeldt K."/>
            <person name="Nilsson E."/>
            <person name="Simone D."/>
            <person name="Lopez-Fernandez M."/>
            <person name="Wu X."/>
            <person name="de Brujin I."/>
            <person name="Lundin D."/>
            <person name="Andersson A."/>
            <person name="Bertilsson S."/>
            <person name="Dopson M."/>
        </authorList>
    </citation>
    <scope>NUCLEOTIDE SEQUENCE</scope>
    <source>
        <strain evidence="1">MM415A02270</strain>
        <strain evidence="2">MM415B06197</strain>
    </source>
</reference>
<dbReference type="EMBL" id="MT143497">
    <property type="protein sequence ID" value="QJA97480.1"/>
    <property type="molecule type" value="Genomic_DNA"/>
</dbReference>
<dbReference type="EMBL" id="MT142048">
    <property type="protein sequence ID" value="QJA73726.1"/>
    <property type="molecule type" value="Genomic_DNA"/>
</dbReference>
<proteinExistence type="predicted"/>
<dbReference type="AlphaFoldDB" id="A0A6M3LQN0"/>
<evidence type="ECO:0000313" key="2">
    <source>
        <dbReference type="EMBL" id="QJA97480.1"/>
    </source>
</evidence>
<sequence>MPIRELESISAASSPEQVKAAVSSCIATEVKRGTPQEQAVAMCIQMIKEKTGGGGEQPPAPGGQI</sequence>
<gene>
    <name evidence="1" type="ORF">MM415A02270_0010</name>
    <name evidence="2" type="ORF">MM415B06197_0008</name>
</gene>